<dbReference type="EMBL" id="AP014946">
    <property type="protein sequence ID" value="BAT60956.1"/>
    <property type="molecule type" value="Genomic_DNA"/>
</dbReference>
<keyword evidence="2" id="KW-0812">Transmembrane</keyword>
<gene>
    <name evidence="3" type="ORF">GJW-30_1_03506</name>
</gene>
<evidence type="ECO:0000313" key="3">
    <source>
        <dbReference type="EMBL" id="BAT60956.1"/>
    </source>
</evidence>
<feature type="compositionally biased region" description="Polar residues" evidence="1">
    <location>
        <begin position="77"/>
        <end position="90"/>
    </location>
</feature>
<dbReference type="RefSeq" id="WP_096357604.1">
    <property type="nucleotide sequence ID" value="NZ_AP014946.1"/>
</dbReference>
<feature type="transmembrane region" description="Helical" evidence="2">
    <location>
        <begin position="26"/>
        <end position="45"/>
    </location>
</feature>
<name>A0A0S3PYC4_9BRAD</name>
<sequence>MSMPDPYNERPRTDFDEIRDREPGNAWTWIAGAAVIVAIVLALTFGTSQNGDQQANNPSSPTTTTTGSAPSPAPAENTGQQQRAPAGANQ</sequence>
<feature type="region of interest" description="Disordered" evidence="1">
    <location>
        <begin position="48"/>
        <end position="90"/>
    </location>
</feature>
<organism evidence="3 4">
    <name type="scientific">Variibacter gotjawalensis</name>
    <dbReference type="NCBI Taxonomy" id="1333996"/>
    <lineage>
        <taxon>Bacteria</taxon>
        <taxon>Pseudomonadati</taxon>
        <taxon>Pseudomonadota</taxon>
        <taxon>Alphaproteobacteria</taxon>
        <taxon>Hyphomicrobiales</taxon>
        <taxon>Nitrobacteraceae</taxon>
        <taxon>Variibacter</taxon>
    </lineage>
</organism>
<keyword evidence="2" id="KW-0472">Membrane</keyword>
<proteinExistence type="predicted"/>
<evidence type="ECO:0000313" key="4">
    <source>
        <dbReference type="Proteomes" id="UP000236884"/>
    </source>
</evidence>
<dbReference type="Proteomes" id="UP000236884">
    <property type="component" value="Chromosome"/>
</dbReference>
<evidence type="ECO:0000256" key="2">
    <source>
        <dbReference type="SAM" id="Phobius"/>
    </source>
</evidence>
<keyword evidence="2" id="KW-1133">Transmembrane helix</keyword>
<dbReference type="AlphaFoldDB" id="A0A0S3PYC4"/>
<dbReference type="KEGG" id="vgo:GJW-30_1_03506"/>
<reference evidence="3 4" key="1">
    <citation type="submission" date="2015-08" db="EMBL/GenBank/DDBJ databases">
        <title>Investigation of the bacterial diversity of lava forest soil.</title>
        <authorList>
            <person name="Lee J.S."/>
        </authorList>
    </citation>
    <scope>NUCLEOTIDE SEQUENCE [LARGE SCALE GENOMIC DNA]</scope>
    <source>
        <strain evidence="3 4">GJW-30</strain>
    </source>
</reference>
<keyword evidence="4" id="KW-1185">Reference proteome</keyword>
<evidence type="ECO:0000256" key="1">
    <source>
        <dbReference type="SAM" id="MobiDB-lite"/>
    </source>
</evidence>
<protein>
    <submittedName>
        <fullName evidence="3">Uncharacterized protein</fullName>
    </submittedName>
</protein>
<accession>A0A0S3PYC4</accession>
<feature type="compositionally biased region" description="Low complexity" evidence="1">
    <location>
        <begin position="55"/>
        <end position="70"/>
    </location>
</feature>